<feature type="compositionally biased region" description="Low complexity" evidence="1">
    <location>
        <begin position="253"/>
        <end position="263"/>
    </location>
</feature>
<dbReference type="Pfam" id="PF24598">
    <property type="entry name" value="DOP1_C"/>
    <property type="match status" value="1"/>
</dbReference>
<dbReference type="EMBL" id="KQ242198">
    <property type="protein sequence ID" value="KNC80118.1"/>
    <property type="molecule type" value="Genomic_DNA"/>
</dbReference>
<protein>
    <recommendedName>
        <fullName evidence="2">DOP1-like C-terminal domain-containing protein</fullName>
    </recommendedName>
</protein>
<proteinExistence type="predicted"/>
<dbReference type="eggNOG" id="KOG3613">
    <property type="taxonomic scope" value="Eukaryota"/>
</dbReference>
<dbReference type="STRING" id="667725.A0A0L0FW16"/>
<dbReference type="InterPro" id="IPR016024">
    <property type="entry name" value="ARM-type_fold"/>
</dbReference>
<dbReference type="Proteomes" id="UP000054560">
    <property type="component" value="Unassembled WGS sequence"/>
</dbReference>
<dbReference type="OrthoDB" id="297643at2759"/>
<feature type="compositionally biased region" description="Polar residues" evidence="1">
    <location>
        <begin position="507"/>
        <end position="522"/>
    </location>
</feature>
<feature type="compositionally biased region" description="Low complexity" evidence="1">
    <location>
        <begin position="187"/>
        <end position="204"/>
    </location>
</feature>
<organism evidence="3 4">
    <name type="scientific">Sphaeroforma arctica JP610</name>
    <dbReference type="NCBI Taxonomy" id="667725"/>
    <lineage>
        <taxon>Eukaryota</taxon>
        <taxon>Ichthyosporea</taxon>
        <taxon>Ichthyophonida</taxon>
        <taxon>Sphaeroforma</taxon>
    </lineage>
</organism>
<evidence type="ECO:0000256" key="1">
    <source>
        <dbReference type="SAM" id="MobiDB-lite"/>
    </source>
</evidence>
<feature type="compositionally biased region" description="Polar residues" evidence="1">
    <location>
        <begin position="580"/>
        <end position="598"/>
    </location>
</feature>
<dbReference type="GO" id="GO:0005768">
    <property type="term" value="C:endosome"/>
    <property type="evidence" value="ECO:0007669"/>
    <property type="project" value="TreeGrafter"/>
</dbReference>
<feature type="region of interest" description="Disordered" evidence="1">
    <location>
        <begin position="578"/>
        <end position="600"/>
    </location>
</feature>
<dbReference type="PANTHER" id="PTHR14042">
    <property type="entry name" value="DOPEY-RELATED"/>
    <property type="match status" value="1"/>
</dbReference>
<dbReference type="PANTHER" id="PTHR14042:SF24">
    <property type="entry name" value="PROTEIN DOPEY-1 HOMOLOG"/>
    <property type="match status" value="1"/>
</dbReference>
<gene>
    <name evidence="3" type="ORF">SARC_07518</name>
</gene>
<feature type="region of interest" description="Disordered" evidence="1">
    <location>
        <begin position="503"/>
        <end position="522"/>
    </location>
</feature>
<evidence type="ECO:0000313" key="3">
    <source>
        <dbReference type="EMBL" id="KNC80118.1"/>
    </source>
</evidence>
<evidence type="ECO:0000313" key="4">
    <source>
        <dbReference type="Proteomes" id="UP000054560"/>
    </source>
</evidence>
<dbReference type="SUPFAM" id="SSF48371">
    <property type="entry name" value="ARM repeat"/>
    <property type="match status" value="1"/>
</dbReference>
<dbReference type="GeneID" id="25908022"/>
<dbReference type="InterPro" id="IPR040314">
    <property type="entry name" value="DOP1"/>
</dbReference>
<evidence type="ECO:0000259" key="2">
    <source>
        <dbReference type="Pfam" id="PF24598"/>
    </source>
</evidence>
<dbReference type="GO" id="GO:0005802">
    <property type="term" value="C:trans-Golgi network"/>
    <property type="evidence" value="ECO:0007669"/>
    <property type="project" value="TreeGrafter"/>
</dbReference>
<sequence>MRSDSAQNLKPGAKVSPNLQCRVRITDSQQALVDMLLQLGRDGRFRFLIQGIREIHTRSNSNSTHASAPLSIIKIAHRNEALLLQMLLCCTEQCDTAAVSDALGSILQLLGEITSSTNYLPSTSVCLVIIYTLATKLKSSMDHRHRRRLQELSYRLVSIMINSVTLSIGRESTLAANQTEVESKKLGQGAAGSAPGGATQSSTSPRSWPASRQVSDSGINSQSSTNQNTARQTPINEKLGTRLPTPGTKSTRSAAVSPPASSAAADYDPVGEALVVLRVYVMGTLNALHQKTEKDRVTLYLQPVMPSLAPLLKAGNHVSYKYKQELLQLFLSISTYAYALRSWKTAIYDLFMDTNYFKIKQGLIPSWRFLIKNMCALDKHVLTDIIEQTKTSSGQSTLNIFSSQAQELDSKSRLVKRTAFVIYCGTQDEYYQDIPAIMECIVDCLRPPSSPVVQERVFLLFRIMLLRMSEQHLLAWWPTALTEVVRVLDRALTQCRNHGNGPLASASAMNRNSTSSLRTSPVTTKRSMGHMDLFTPDDLHLLLGACKFVDLMILLPVQICHLHQWMFVDEIIHEAPNTPTPQSQLSVPTKPNNPTTQAPADRDLGVFASYMARLSDALSDGISPDIGASGVELADFEHGARGPLLTMREVSSASDLVPFFSTVSAFNIAADVTRSIPDYASIQAIIDIEFTEAS</sequence>
<keyword evidence="4" id="KW-1185">Reference proteome</keyword>
<dbReference type="AlphaFoldDB" id="A0A0L0FW16"/>
<feature type="compositionally biased region" description="Polar residues" evidence="1">
    <location>
        <begin position="210"/>
        <end position="235"/>
    </location>
</feature>
<dbReference type="InterPro" id="IPR056457">
    <property type="entry name" value="DOP1_C"/>
</dbReference>
<name>A0A0L0FW16_9EUKA</name>
<dbReference type="GO" id="GO:0005829">
    <property type="term" value="C:cytosol"/>
    <property type="evidence" value="ECO:0007669"/>
    <property type="project" value="GOC"/>
</dbReference>
<dbReference type="RefSeq" id="XP_014154020.1">
    <property type="nucleotide sequence ID" value="XM_014298545.1"/>
</dbReference>
<accession>A0A0L0FW16</accession>
<dbReference type="GO" id="GO:0006895">
    <property type="term" value="P:Golgi to endosome transport"/>
    <property type="evidence" value="ECO:0007669"/>
    <property type="project" value="InterPro"/>
</dbReference>
<feature type="region of interest" description="Disordered" evidence="1">
    <location>
        <begin position="179"/>
        <end position="263"/>
    </location>
</feature>
<reference evidence="3 4" key="1">
    <citation type="submission" date="2011-02" db="EMBL/GenBank/DDBJ databases">
        <title>The Genome Sequence of Sphaeroforma arctica JP610.</title>
        <authorList>
            <consortium name="The Broad Institute Genome Sequencing Platform"/>
            <person name="Russ C."/>
            <person name="Cuomo C."/>
            <person name="Young S.K."/>
            <person name="Zeng Q."/>
            <person name="Gargeya S."/>
            <person name="Alvarado L."/>
            <person name="Berlin A."/>
            <person name="Chapman S.B."/>
            <person name="Chen Z."/>
            <person name="Freedman E."/>
            <person name="Gellesch M."/>
            <person name="Goldberg J."/>
            <person name="Griggs A."/>
            <person name="Gujja S."/>
            <person name="Heilman E."/>
            <person name="Heiman D."/>
            <person name="Howarth C."/>
            <person name="Mehta T."/>
            <person name="Neiman D."/>
            <person name="Pearson M."/>
            <person name="Roberts A."/>
            <person name="Saif S."/>
            <person name="Shea T."/>
            <person name="Shenoy N."/>
            <person name="Sisk P."/>
            <person name="Stolte C."/>
            <person name="Sykes S."/>
            <person name="White J."/>
            <person name="Yandava C."/>
            <person name="Burger G."/>
            <person name="Gray M.W."/>
            <person name="Holland P.W.H."/>
            <person name="King N."/>
            <person name="Lang F.B.F."/>
            <person name="Roger A.J."/>
            <person name="Ruiz-Trillo I."/>
            <person name="Haas B."/>
            <person name="Nusbaum C."/>
            <person name="Birren B."/>
        </authorList>
    </citation>
    <scope>NUCLEOTIDE SEQUENCE [LARGE SCALE GENOMIC DNA]</scope>
    <source>
        <strain evidence="3 4">JP610</strain>
    </source>
</reference>
<feature type="domain" description="DOP1-like C-terminal" evidence="2">
    <location>
        <begin position="286"/>
        <end position="495"/>
    </location>
</feature>